<dbReference type="InterPro" id="IPR013766">
    <property type="entry name" value="Thioredoxin_domain"/>
</dbReference>
<feature type="non-terminal residue" evidence="2">
    <location>
        <position position="1"/>
    </location>
</feature>
<dbReference type="Gene3D" id="3.40.30.10">
    <property type="entry name" value="Glutaredoxin"/>
    <property type="match status" value="1"/>
</dbReference>
<dbReference type="InterPro" id="IPR036249">
    <property type="entry name" value="Thioredoxin-like_sf"/>
</dbReference>
<name>A0ABD5RXS4_9EURY</name>
<evidence type="ECO:0000313" key="2">
    <source>
        <dbReference type="EMBL" id="MFC6724100.1"/>
    </source>
</evidence>
<proteinExistence type="predicted"/>
<comment type="caution">
    <text evidence="2">The sequence shown here is derived from an EMBL/GenBank/DDBJ whole genome shotgun (WGS) entry which is preliminary data.</text>
</comment>
<keyword evidence="3" id="KW-1185">Reference proteome</keyword>
<dbReference type="AlphaFoldDB" id="A0ABD5RXS4"/>
<protein>
    <submittedName>
        <fullName evidence="2">Thioredoxin family protein</fullName>
    </submittedName>
</protein>
<dbReference type="EMBL" id="JBHSWU010000100">
    <property type="protein sequence ID" value="MFC6724100.1"/>
    <property type="molecule type" value="Genomic_DNA"/>
</dbReference>
<dbReference type="SUPFAM" id="SSF52833">
    <property type="entry name" value="Thioredoxin-like"/>
    <property type="match status" value="1"/>
</dbReference>
<gene>
    <name evidence="2" type="ORF">ACFQE1_06875</name>
</gene>
<reference evidence="2 3" key="1">
    <citation type="journal article" date="2019" name="Int. J. Syst. Evol. Microbiol.">
        <title>The Global Catalogue of Microorganisms (GCM) 10K type strain sequencing project: providing services to taxonomists for standard genome sequencing and annotation.</title>
        <authorList>
            <consortium name="The Broad Institute Genomics Platform"/>
            <consortium name="The Broad Institute Genome Sequencing Center for Infectious Disease"/>
            <person name="Wu L."/>
            <person name="Ma J."/>
        </authorList>
    </citation>
    <scope>NUCLEOTIDE SEQUENCE [LARGE SCALE GENOMIC DNA]</scope>
    <source>
        <strain evidence="2 3">NBRC 111368</strain>
    </source>
</reference>
<feature type="domain" description="Thioredoxin" evidence="1">
    <location>
        <begin position="55"/>
        <end position="142"/>
    </location>
</feature>
<dbReference type="CDD" id="cd02947">
    <property type="entry name" value="TRX_family"/>
    <property type="match status" value="1"/>
</dbReference>
<dbReference type="Proteomes" id="UP001596328">
    <property type="component" value="Unassembled WGS sequence"/>
</dbReference>
<sequence>LADALAVRERCASLDPATCLHVALAIDRSETTRDEPVPEGFLALSAAEIDGFVGERPASILYFWRRDCDPCETVKGFLESTLRAFEVPPEVGLGAIYGPDHVRRLREEYDVGAAPTVLFFRGGSVESRFVGNPGEEAIEDEVRLLLEDVDA</sequence>
<dbReference type="Pfam" id="PF00085">
    <property type="entry name" value="Thioredoxin"/>
    <property type="match status" value="1"/>
</dbReference>
<evidence type="ECO:0000259" key="1">
    <source>
        <dbReference type="Pfam" id="PF00085"/>
    </source>
</evidence>
<accession>A0ABD5RXS4</accession>
<organism evidence="2 3">
    <name type="scientific">Halobium palmae</name>
    <dbReference type="NCBI Taxonomy" id="1776492"/>
    <lineage>
        <taxon>Archaea</taxon>
        <taxon>Methanobacteriati</taxon>
        <taxon>Methanobacteriota</taxon>
        <taxon>Stenosarchaea group</taxon>
        <taxon>Halobacteria</taxon>
        <taxon>Halobacteriales</taxon>
        <taxon>Haloferacaceae</taxon>
        <taxon>Halobium</taxon>
    </lineage>
</organism>
<evidence type="ECO:0000313" key="3">
    <source>
        <dbReference type="Proteomes" id="UP001596328"/>
    </source>
</evidence>